<accession>A0A856ML39</accession>
<dbReference type="InterPro" id="IPR038607">
    <property type="entry name" value="PhoD-like_sf"/>
</dbReference>
<dbReference type="PANTHER" id="PTHR37031:SF2">
    <property type="entry name" value="PHOD-LIKE PHOSPHATASE METALLOPHOSPHATASE DOMAIN-CONTAINING PROTEIN"/>
    <property type="match status" value="1"/>
</dbReference>
<name>A0A856ML39_9CYAN</name>
<reference evidence="1 2" key="1">
    <citation type="submission" date="2018-06" db="EMBL/GenBank/DDBJ databases">
        <title>Comparative genomics of Brasilonema spp. strains.</title>
        <authorList>
            <person name="Alvarenga D.O."/>
            <person name="Fiore M.F."/>
            <person name="Varani A.M."/>
        </authorList>
    </citation>
    <scope>NUCLEOTIDE SEQUENCE [LARGE SCALE GENOMIC DNA]</scope>
    <source>
        <strain evidence="1 2">CENA114</strain>
    </source>
</reference>
<dbReference type="AlphaFoldDB" id="A0A856ML39"/>
<dbReference type="RefSeq" id="WP_171977438.1">
    <property type="nucleotide sequence ID" value="NZ_CAWOXK010000001.1"/>
</dbReference>
<dbReference type="SUPFAM" id="SSF56300">
    <property type="entry name" value="Metallo-dependent phosphatases"/>
    <property type="match status" value="1"/>
</dbReference>
<evidence type="ECO:0000313" key="2">
    <source>
        <dbReference type="Proteomes" id="UP000503129"/>
    </source>
</evidence>
<dbReference type="KEGG" id="bsen:DP114_25670"/>
<dbReference type="PANTHER" id="PTHR37031">
    <property type="entry name" value="METALLOPHOSPHATASE BINDING DOMAIN PROTEIN"/>
    <property type="match status" value="1"/>
</dbReference>
<keyword evidence="2" id="KW-1185">Reference proteome</keyword>
<dbReference type="Proteomes" id="UP000503129">
    <property type="component" value="Chromosome"/>
</dbReference>
<proteinExistence type="predicted"/>
<dbReference type="Gene3D" id="3.60.21.70">
    <property type="entry name" value="PhoD-like phosphatase"/>
    <property type="match status" value="1"/>
</dbReference>
<evidence type="ECO:0008006" key="3">
    <source>
        <dbReference type="Google" id="ProtNLM"/>
    </source>
</evidence>
<protein>
    <recommendedName>
        <fullName evidence="3">PhoD-like phosphatase</fullName>
    </recommendedName>
</protein>
<gene>
    <name evidence="1" type="ORF">DP114_25670</name>
</gene>
<dbReference type="EMBL" id="CP030118">
    <property type="protein sequence ID" value="QDL10840.1"/>
    <property type="molecule type" value="Genomic_DNA"/>
</dbReference>
<sequence length="823" mass="93147">MIWTPLRERINKLPLVLAGPILRRTEPNAVTVWVALKESRNVTLEIFDTKKKRLFSGSQKTIKCGTSVHIVAVTAKTSSNLLHGENYLYDLYFGHGETLNQPGVLTPEGSIQDIIYPPYDLPSFALVPSRLNDVRIIHGSCRKPHGESLDALASVDKMIREALEQDSKKRPHQLFLTGDQIYVDDVADALLFMLIDASQTLLGWTEILPDVQNYQELNPGKRNNLATHTAGLTASFSKLNRVSNTAKSHLFTLGEFLAMYLFVWSDVLWTKPEDFPTFEDVHPNVQKSEVSRTSFTEDVADLQDFQVTIKDIRRALANVPTYMIFDDHEITDDWFLNIAWCDRTLNKPLGRRVLQNGLLACAICQAWGNTPEQFEQGKPGEALLKATEAWSASFSTNPQHEQEIALRVGLPSFADIKTSQPRRGIHQEGSLKWHYTVTTPEYEVLVLDTRTWREFPGKDFDFPGLLSAEGCDEQISKVVRPQNTRVTLVVAPSPVIGLPFLETLQKTAKTIAEKLGAAAWGFDPEAWGLEETAFERLFSRLALRALPAHQSRVIILSGDVHYSFAARLQYSAIRPFQSSKNVKTELVVAQFTSSSLKNEVKGFGGSHSLHTKGFVPFKILKYFPTVEFLGWENKGGNFLEIGGFYTLVDQTVQHLPWRVKCSPAKVNLGLERDWFRVLQITKQPEWWYRIDFLSAKAEEINQPKNYNSQKLYSVKAPLPGQDRKQPLEQYLAMARNHHHYIGKKAKGKEVVGLNNIGEITFEFVDGKEIAVQTLWWRLESHENGKLLEPFPLTRCEVSLAFDNPDYPMNEVLKEVISNPVASE</sequence>
<organism evidence="1 2">
    <name type="scientific">Brasilonema sennae CENA114</name>
    <dbReference type="NCBI Taxonomy" id="415709"/>
    <lineage>
        <taxon>Bacteria</taxon>
        <taxon>Bacillati</taxon>
        <taxon>Cyanobacteriota</taxon>
        <taxon>Cyanophyceae</taxon>
        <taxon>Nostocales</taxon>
        <taxon>Scytonemataceae</taxon>
        <taxon>Brasilonema</taxon>
        <taxon>Bromeliae group (in: Brasilonema)</taxon>
    </lineage>
</organism>
<evidence type="ECO:0000313" key="1">
    <source>
        <dbReference type="EMBL" id="QDL10840.1"/>
    </source>
</evidence>
<dbReference type="InterPro" id="IPR029052">
    <property type="entry name" value="Metallo-depent_PP-like"/>
</dbReference>